<dbReference type="RefSeq" id="WP_091362890.1">
    <property type="nucleotide sequence ID" value="NZ_FMXA01000003.1"/>
</dbReference>
<dbReference type="SMART" id="SM00855">
    <property type="entry name" value="PGAM"/>
    <property type="match status" value="1"/>
</dbReference>
<dbReference type="OrthoDB" id="2388260at2"/>
<dbReference type="CDD" id="cd07067">
    <property type="entry name" value="HP_PGM_like"/>
    <property type="match status" value="1"/>
</dbReference>
<keyword evidence="3" id="KW-1185">Reference proteome</keyword>
<dbReference type="GO" id="GO:0016787">
    <property type="term" value="F:hydrolase activity"/>
    <property type="evidence" value="ECO:0007669"/>
    <property type="project" value="UniProtKB-KW"/>
</dbReference>
<proteinExistence type="predicted"/>
<dbReference type="EMBL" id="FMXA01000003">
    <property type="protein sequence ID" value="SDA38104.1"/>
    <property type="molecule type" value="Genomic_DNA"/>
</dbReference>
<reference evidence="2 3" key="1">
    <citation type="submission" date="2016-10" db="EMBL/GenBank/DDBJ databases">
        <authorList>
            <person name="de Groot N.N."/>
        </authorList>
    </citation>
    <scope>NUCLEOTIDE SEQUENCE [LARGE SCALE GENOMIC DNA]</scope>
    <source>
        <strain evidence="2 3">DSM 15230</strain>
    </source>
</reference>
<evidence type="ECO:0000313" key="3">
    <source>
        <dbReference type="Proteomes" id="UP000199689"/>
    </source>
</evidence>
<dbReference type="InterPro" id="IPR013078">
    <property type="entry name" value="His_Pase_superF_clade-1"/>
</dbReference>
<dbReference type="STRING" id="209880.SAMN02910343_00204"/>
<dbReference type="AlphaFoldDB" id="A0A1G5UWV0"/>
<name>A0A1G5UWV0_9FIRM</name>
<dbReference type="SUPFAM" id="SSF53254">
    <property type="entry name" value="Phosphoglycerate mutase-like"/>
    <property type="match status" value="1"/>
</dbReference>
<dbReference type="InterPro" id="IPR029033">
    <property type="entry name" value="His_PPase_superfam"/>
</dbReference>
<dbReference type="GeneID" id="87755254"/>
<dbReference type="Proteomes" id="UP000199689">
    <property type="component" value="Unassembled WGS sequence"/>
</dbReference>
<evidence type="ECO:0000256" key="1">
    <source>
        <dbReference type="ARBA" id="ARBA00022801"/>
    </source>
</evidence>
<dbReference type="Gene3D" id="3.40.50.1240">
    <property type="entry name" value="Phosphoglycerate mutase-like"/>
    <property type="match status" value="1"/>
</dbReference>
<accession>A0A1G5UWV0</accession>
<dbReference type="Pfam" id="PF00300">
    <property type="entry name" value="His_Phos_1"/>
    <property type="match status" value="1"/>
</dbReference>
<protein>
    <submittedName>
        <fullName evidence="2">Phosphohistidine phosphatase, SixA</fullName>
    </submittedName>
</protein>
<organism evidence="2 3">
    <name type="scientific">Allisonella histaminiformans</name>
    <dbReference type="NCBI Taxonomy" id="209880"/>
    <lineage>
        <taxon>Bacteria</taxon>
        <taxon>Bacillati</taxon>
        <taxon>Bacillota</taxon>
        <taxon>Negativicutes</taxon>
        <taxon>Veillonellales</taxon>
        <taxon>Veillonellaceae</taxon>
        <taxon>Allisonella</taxon>
    </lineage>
</organism>
<evidence type="ECO:0000313" key="2">
    <source>
        <dbReference type="EMBL" id="SDA38104.1"/>
    </source>
</evidence>
<sequence length="165" mass="18651">MYIILVRHGEAEPETDKVSNRSRRLTDKGRRQVKKSAELLKRLLGNQPLTVWASPYRRTRETAEVLVSELAGAEGVQVTDKLIQTSWVLTSSQLIREGRPLILVSHQPILQSYLLSIASAGLKFAPASMAVIRYDVAWREGKLLAFLTPGLCRMIEDSYRESEEE</sequence>
<gene>
    <name evidence="2" type="ORF">SAMN02910343_00204</name>
</gene>
<keyword evidence="1" id="KW-0378">Hydrolase</keyword>
<dbReference type="PANTHER" id="PTHR20935">
    <property type="entry name" value="PHOSPHOGLYCERATE MUTASE-RELATED"/>
    <property type="match status" value="1"/>
</dbReference>
<dbReference type="InterPro" id="IPR051021">
    <property type="entry name" value="Mito_Ser/Thr_phosphatase"/>
</dbReference>